<dbReference type="Proteomes" id="UP000481153">
    <property type="component" value="Unassembled WGS sequence"/>
</dbReference>
<dbReference type="InterPro" id="IPR029058">
    <property type="entry name" value="AB_hydrolase_fold"/>
</dbReference>
<evidence type="ECO:0000259" key="3">
    <source>
        <dbReference type="Pfam" id="PF00561"/>
    </source>
</evidence>
<dbReference type="SUPFAM" id="SSF53474">
    <property type="entry name" value="alpha/beta-Hydrolases"/>
    <property type="match status" value="1"/>
</dbReference>
<dbReference type="InterPro" id="IPR000073">
    <property type="entry name" value="AB_hydrolase_1"/>
</dbReference>
<keyword evidence="5" id="KW-1185">Reference proteome</keyword>
<proteinExistence type="inferred from homology"/>
<dbReference type="PANTHER" id="PTHR10794:SF84">
    <property type="entry name" value="ESTERASE_LIPASE_THIOESTERASE FAMILY PROTEIN"/>
    <property type="match status" value="1"/>
</dbReference>
<gene>
    <name evidence="4" type="ORF">Ae201684_005746</name>
</gene>
<dbReference type="Gene3D" id="3.40.50.1820">
    <property type="entry name" value="alpha/beta hydrolase"/>
    <property type="match status" value="1"/>
</dbReference>
<reference evidence="4 5" key="1">
    <citation type="submission" date="2019-07" db="EMBL/GenBank/DDBJ databases">
        <title>Genomics analysis of Aphanomyces spp. identifies a new class of oomycete effector associated with host adaptation.</title>
        <authorList>
            <person name="Gaulin E."/>
        </authorList>
    </citation>
    <scope>NUCLEOTIDE SEQUENCE [LARGE SCALE GENOMIC DNA]</scope>
    <source>
        <strain evidence="4 5">ATCC 201684</strain>
    </source>
</reference>
<dbReference type="PANTHER" id="PTHR10794">
    <property type="entry name" value="ABHYDROLASE DOMAIN-CONTAINING PROTEIN"/>
    <property type="match status" value="1"/>
</dbReference>
<protein>
    <recommendedName>
        <fullName evidence="3">AB hydrolase-1 domain-containing protein</fullName>
    </recommendedName>
</protein>
<evidence type="ECO:0000256" key="1">
    <source>
        <dbReference type="ARBA" id="ARBA00010884"/>
    </source>
</evidence>
<name>A0A6G0XDZ0_9STRA</name>
<dbReference type="PIRSF" id="PIRSF005211">
    <property type="entry name" value="Ab_hydro_YheT"/>
    <property type="match status" value="1"/>
</dbReference>
<dbReference type="AlphaFoldDB" id="A0A6G0XDZ0"/>
<organism evidence="4 5">
    <name type="scientific">Aphanomyces euteiches</name>
    <dbReference type="NCBI Taxonomy" id="100861"/>
    <lineage>
        <taxon>Eukaryota</taxon>
        <taxon>Sar</taxon>
        <taxon>Stramenopiles</taxon>
        <taxon>Oomycota</taxon>
        <taxon>Saprolegniomycetes</taxon>
        <taxon>Saprolegniales</taxon>
        <taxon>Verrucalvaceae</taxon>
        <taxon>Aphanomyces</taxon>
    </lineage>
</organism>
<comment type="caution">
    <text evidence="4">The sequence shown here is derived from an EMBL/GenBank/DDBJ whole genome shotgun (WGS) entry which is preliminary data.</text>
</comment>
<dbReference type="InterPro" id="IPR012020">
    <property type="entry name" value="ABHD4"/>
</dbReference>
<dbReference type="InterPro" id="IPR050960">
    <property type="entry name" value="AB_hydrolase_4_sf"/>
</dbReference>
<dbReference type="VEuPathDB" id="FungiDB:AeMF1_012897"/>
<feature type="active site" description="Charge relay system" evidence="2">
    <location>
        <position position="354"/>
    </location>
</feature>
<dbReference type="GO" id="GO:0034338">
    <property type="term" value="F:short-chain carboxylesterase activity"/>
    <property type="evidence" value="ECO:0007669"/>
    <property type="project" value="TreeGrafter"/>
</dbReference>
<feature type="active site" description="Charge relay system" evidence="2">
    <location>
        <position position="222"/>
    </location>
</feature>
<accession>A0A6G0XDZ0</accession>
<evidence type="ECO:0000256" key="2">
    <source>
        <dbReference type="PIRSR" id="PIRSR005211-1"/>
    </source>
</evidence>
<comment type="similarity">
    <text evidence="1">Belongs to the AB hydrolase superfamily. AB hydrolase 4 family.</text>
</comment>
<evidence type="ECO:0000313" key="4">
    <source>
        <dbReference type="EMBL" id="KAF0738394.1"/>
    </source>
</evidence>
<dbReference type="GO" id="GO:0047372">
    <property type="term" value="F:monoacylglycerol lipase activity"/>
    <property type="evidence" value="ECO:0007669"/>
    <property type="project" value="TreeGrafter"/>
</dbReference>
<dbReference type="EMBL" id="VJMJ01000075">
    <property type="protein sequence ID" value="KAF0738394.1"/>
    <property type="molecule type" value="Genomic_DNA"/>
</dbReference>
<evidence type="ECO:0000313" key="5">
    <source>
        <dbReference type="Proteomes" id="UP000481153"/>
    </source>
</evidence>
<dbReference type="Pfam" id="PF00561">
    <property type="entry name" value="Abhydrolase_1"/>
    <property type="match status" value="1"/>
</dbReference>
<feature type="domain" description="AB hydrolase-1" evidence="3">
    <location>
        <begin position="140"/>
        <end position="388"/>
    </location>
</feature>
<sequence length="441" mass="49971">MYRLVWRCLALVLGERERQKYSFLIYLVHCLHYHWAAKRPALIHQDTPVTRHILRACQRLCKHFSAEKLHLTARSVDQKYHPTWYLFNGHLQTLMVALSNAAPDITYDRELLVLSDGGTISFDWATPASLVNVRSHTTQPTVLMLHGLTGNSEEPYIRKSAEKLLHHGWRVVVLNARGCGRNPVTSSKLVCPAYTQDVREAIAYLQLHHLDSHTPLVAVGFSLGANILLKYVGEEGKQCPLKAAVSVANPYDFVVTNLHITHSWFRRLVYNHAMTQNLLKIVFDETNAHEHLHAHPLIDTHQLRQAKTLSEYDAIFSRHTFGYVTPMDIYRDASSAAYLKHIAIPTLCISAHDDPICPHTCIPYEECRANPNIVLAVTHSGGHVGFFTSQHLLDDQPRMWCADVIAQYCNGMLKPVIDSTMDKVESIEIRPPDNVVVPLVL</sequence>
<feature type="active site" description="Charge relay system" evidence="2">
    <location>
        <position position="383"/>
    </location>
</feature>